<gene>
    <name evidence="18" type="ORF">DES47_102674</name>
</gene>
<dbReference type="CDD" id="cd02012">
    <property type="entry name" value="TPP_TK"/>
    <property type="match status" value="1"/>
</dbReference>
<feature type="binding site" evidence="13">
    <location>
        <position position="471"/>
    </location>
    <ligand>
        <name>substrate</name>
    </ligand>
</feature>
<feature type="binding site" evidence="14">
    <location>
        <position position="161"/>
    </location>
    <ligand>
        <name>thiamine diphosphate</name>
        <dbReference type="ChEBI" id="CHEBI:58937"/>
    </ligand>
</feature>
<dbReference type="FunFam" id="3.40.50.970:FF:000004">
    <property type="entry name" value="Transketolase"/>
    <property type="match status" value="1"/>
</dbReference>
<dbReference type="InterPro" id="IPR009014">
    <property type="entry name" value="Transketo_C/PFOR_II"/>
</dbReference>
<dbReference type="Proteomes" id="UP000295361">
    <property type="component" value="Unassembled WGS sequence"/>
</dbReference>
<feature type="binding site" evidence="13">
    <location>
        <position position="390"/>
    </location>
    <ligand>
        <name>substrate</name>
    </ligand>
</feature>
<comment type="subunit">
    <text evidence="4">Homodimer.</text>
</comment>
<dbReference type="Gene3D" id="3.40.50.970">
    <property type="match status" value="2"/>
</dbReference>
<dbReference type="RefSeq" id="WP_133700352.1">
    <property type="nucleotide sequence ID" value="NZ_SNXS01000002.1"/>
</dbReference>
<evidence type="ECO:0000256" key="2">
    <source>
        <dbReference type="ARBA" id="ARBA00001941"/>
    </source>
</evidence>
<dbReference type="PANTHER" id="PTHR43522">
    <property type="entry name" value="TRANSKETOLASE"/>
    <property type="match status" value="1"/>
</dbReference>
<feature type="binding site" evidence="14">
    <location>
        <begin position="119"/>
        <end position="121"/>
    </location>
    <ligand>
        <name>thiamine diphosphate</name>
        <dbReference type="ChEBI" id="CHEBI:58937"/>
    </ligand>
</feature>
<evidence type="ECO:0000256" key="12">
    <source>
        <dbReference type="PIRSR" id="PIRSR605478-1"/>
    </source>
</evidence>
<evidence type="ECO:0000256" key="7">
    <source>
        <dbReference type="ARBA" id="ARBA00022723"/>
    </source>
</evidence>
<dbReference type="EMBL" id="SNXS01000002">
    <property type="protein sequence ID" value="TDP72928.1"/>
    <property type="molecule type" value="Genomic_DNA"/>
</dbReference>
<sequence>MGQTADSSTSLMANAIRALAMDAVQQANSGHPGAPMGMAEIAVALWRRHLKHNPANPQWHDRDRFVLSNGHGSMLIYALLHLTGYDLPVEELRNFRVLHSKTPGHPELGITPGVETTTGPLGQGITNAVGMALAEKLLAKEFNREGHAVVNHHTYAFLGDGCLMEGISHEACALAGAWKLNKLIALYDDNGISIDGKVAPWFIDDTPKRFEAYGWNVIADVDGHDVDAVDAAIAKAKASSDKPTLICCKTAIGKGSPNRAGTAKAHGEALGAEEIKLTREALGWTHEPFVIPEEAYEAWDCRHTGLAAESAWVDAFEAYGKAYPELALELNRRMNGELPKNFAQVAVDAAVAAHTKGETVASRKASQIALEAFTGALPELLGGSADLTGSNLTNTSHTPALRFEADGSSNGGRHINYGVREFGMAAIMNGVALHGGYIPYGGTFLTFSDYSRNAIRMAALMKLRVVHVFTHDSIGLGEDGPTHQSIEHAASLRLIPGLDVWRPADTAETTVAWTMAIGNSTRPSALLLSRQNLPYAPKRGLDEIAKGAYVLAEPSEVGMKKAKAVIIATGSEVQLAMRAQELLALDGIAVRVVSMPSTSVFDRQDAAYKKSVLPAGLPRIAVEAGVTDYWWKYGCAAVVGIDTYGESAPAPALFKHFGFTAENVAATVKVALGKKR</sequence>
<feature type="binding site" evidence="13">
    <location>
        <position position="479"/>
    </location>
    <ligand>
        <name>substrate</name>
    </ligand>
</feature>
<dbReference type="InterPro" id="IPR005478">
    <property type="entry name" value="Transketolase_bac-like"/>
</dbReference>
<dbReference type="Gene3D" id="3.40.50.920">
    <property type="match status" value="1"/>
</dbReference>
<evidence type="ECO:0000256" key="10">
    <source>
        <dbReference type="ARBA" id="ARBA00049473"/>
    </source>
</evidence>
<keyword evidence="6" id="KW-0808">Transferase</keyword>
<feature type="site" description="Important for catalytic activity" evidence="16">
    <location>
        <position position="266"/>
    </location>
</feature>
<dbReference type="InParanoid" id="A0A4R6QS11"/>
<evidence type="ECO:0000256" key="9">
    <source>
        <dbReference type="ARBA" id="ARBA00023052"/>
    </source>
</evidence>
<dbReference type="FunCoup" id="A0A4R6QS11">
    <property type="interactions" value="628"/>
</dbReference>
<dbReference type="GO" id="GO:0004802">
    <property type="term" value="F:transketolase activity"/>
    <property type="evidence" value="ECO:0007669"/>
    <property type="project" value="UniProtKB-UniRule"/>
</dbReference>
<comment type="catalytic activity">
    <reaction evidence="10">
        <text>D-sedoheptulose 7-phosphate + D-glyceraldehyde 3-phosphate = aldehydo-D-ribose 5-phosphate + D-xylulose 5-phosphate</text>
        <dbReference type="Rhea" id="RHEA:10508"/>
        <dbReference type="ChEBI" id="CHEBI:57483"/>
        <dbReference type="ChEBI" id="CHEBI:57737"/>
        <dbReference type="ChEBI" id="CHEBI:58273"/>
        <dbReference type="ChEBI" id="CHEBI:59776"/>
        <dbReference type="EC" id="2.2.1.1"/>
    </reaction>
</comment>
<dbReference type="InterPro" id="IPR005475">
    <property type="entry name" value="Transketolase-like_Pyr-bd"/>
</dbReference>
<name>A0A4R6QS11_9BURK</name>
<dbReference type="FunFam" id="3.40.50.970:FF:000003">
    <property type="entry name" value="Transketolase"/>
    <property type="match status" value="1"/>
</dbReference>
<keyword evidence="19" id="KW-1185">Reference proteome</keyword>
<feature type="site" description="Important for catalytic activity" evidence="16">
    <location>
        <position position="31"/>
    </location>
</feature>
<dbReference type="InterPro" id="IPR005474">
    <property type="entry name" value="Transketolase_N"/>
</dbReference>
<dbReference type="NCBIfam" id="TIGR00232">
    <property type="entry name" value="tktlase_bact"/>
    <property type="match status" value="1"/>
</dbReference>
<evidence type="ECO:0000256" key="6">
    <source>
        <dbReference type="ARBA" id="ARBA00022679"/>
    </source>
</evidence>
<comment type="cofactor">
    <cofactor evidence="2">
        <name>Co(2+)</name>
        <dbReference type="ChEBI" id="CHEBI:48828"/>
    </cofactor>
</comment>
<evidence type="ECO:0000256" key="13">
    <source>
        <dbReference type="PIRSR" id="PIRSR605478-2"/>
    </source>
</evidence>
<evidence type="ECO:0000256" key="1">
    <source>
        <dbReference type="ARBA" id="ARBA00001913"/>
    </source>
</evidence>
<dbReference type="InterPro" id="IPR033247">
    <property type="entry name" value="Transketolase_fam"/>
</dbReference>
<dbReference type="InterPro" id="IPR055152">
    <property type="entry name" value="Transketolase-like_C_2"/>
</dbReference>
<protein>
    <recommendedName>
        <fullName evidence="5 11">Transketolase</fullName>
        <ecNumber evidence="5 11">2.2.1.1</ecNumber>
    </recommendedName>
</protein>
<evidence type="ECO:0000256" key="4">
    <source>
        <dbReference type="ARBA" id="ARBA00011738"/>
    </source>
</evidence>
<evidence type="ECO:0000256" key="15">
    <source>
        <dbReference type="PIRSR" id="PIRSR605478-4"/>
    </source>
</evidence>
<proteinExistence type="inferred from homology"/>
<feature type="binding site" evidence="15">
    <location>
        <position position="160"/>
    </location>
    <ligand>
        <name>Mg(2+)</name>
        <dbReference type="ChEBI" id="CHEBI:18420"/>
    </ligand>
</feature>
<dbReference type="AlphaFoldDB" id="A0A4R6QS11"/>
<dbReference type="InterPro" id="IPR049557">
    <property type="entry name" value="Transketolase_CS"/>
</dbReference>
<evidence type="ECO:0000256" key="16">
    <source>
        <dbReference type="PIRSR" id="PIRSR605478-5"/>
    </source>
</evidence>
<evidence type="ECO:0000313" key="19">
    <source>
        <dbReference type="Proteomes" id="UP000295361"/>
    </source>
</evidence>
<keyword evidence="7 15" id="KW-0479">Metal-binding</keyword>
<dbReference type="SUPFAM" id="SSF52922">
    <property type="entry name" value="TK C-terminal domain-like"/>
    <property type="match status" value="1"/>
</dbReference>
<feature type="binding site" evidence="13">
    <location>
        <position position="363"/>
    </location>
    <ligand>
        <name>substrate</name>
    </ligand>
</feature>
<feature type="binding site" evidence="14">
    <location>
        <position position="190"/>
    </location>
    <ligand>
        <name>thiamine diphosphate</name>
        <dbReference type="ChEBI" id="CHEBI:58937"/>
    </ligand>
</feature>
<dbReference type="FunFam" id="3.40.50.920:FF:000003">
    <property type="entry name" value="Transketolase"/>
    <property type="match status" value="1"/>
</dbReference>
<feature type="active site" description="Proton donor" evidence="12">
    <location>
        <position position="421"/>
    </location>
</feature>
<comment type="cofactor">
    <cofactor evidence="1">
        <name>Ca(2+)</name>
        <dbReference type="ChEBI" id="CHEBI:29108"/>
    </cofactor>
</comment>
<dbReference type="Pfam" id="PF02779">
    <property type="entry name" value="Transket_pyr"/>
    <property type="match status" value="1"/>
</dbReference>
<feature type="binding site" evidence="13">
    <location>
        <position position="266"/>
    </location>
    <ligand>
        <name>substrate</name>
    </ligand>
</feature>
<accession>A0A4R6QS11</accession>
<feature type="binding site" evidence="15">
    <location>
        <position position="192"/>
    </location>
    <ligand>
        <name>Mg(2+)</name>
        <dbReference type="ChEBI" id="CHEBI:18420"/>
    </ligand>
</feature>
<dbReference type="InterPro" id="IPR029061">
    <property type="entry name" value="THDP-binding"/>
</dbReference>
<evidence type="ECO:0000256" key="8">
    <source>
        <dbReference type="ARBA" id="ARBA00022842"/>
    </source>
</evidence>
<evidence type="ECO:0000256" key="11">
    <source>
        <dbReference type="NCBIfam" id="TIGR00232"/>
    </source>
</evidence>
<dbReference type="SUPFAM" id="SSF52518">
    <property type="entry name" value="Thiamin diphosphate-binding fold (THDP-binding)"/>
    <property type="match status" value="2"/>
</dbReference>
<dbReference type="OrthoDB" id="8732661at2"/>
<dbReference type="GO" id="GO:0046872">
    <property type="term" value="F:metal ion binding"/>
    <property type="evidence" value="ECO:0007669"/>
    <property type="project" value="UniProtKB-KW"/>
</dbReference>
<dbReference type="PANTHER" id="PTHR43522:SF2">
    <property type="entry name" value="TRANSKETOLASE 1-RELATED"/>
    <property type="match status" value="1"/>
</dbReference>
<organism evidence="18 19">
    <name type="scientific">Roseateles toxinivorans</name>
    <dbReference type="NCBI Taxonomy" id="270368"/>
    <lineage>
        <taxon>Bacteria</taxon>
        <taxon>Pseudomonadati</taxon>
        <taxon>Pseudomonadota</taxon>
        <taxon>Betaproteobacteria</taxon>
        <taxon>Burkholderiales</taxon>
        <taxon>Sphaerotilaceae</taxon>
        <taxon>Roseateles</taxon>
    </lineage>
</organism>
<feature type="binding site" evidence="14">
    <location>
        <position position="71"/>
    </location>
    <ligand>
        <name>thiamine diphosphate</name>
        <dbReference type="ChEBI" id="CHEBI:58937"/>
    </ligand>
</feature>
<evidence type="ECO:0000259" key="17">
    <source>
        <dbReference type="SMART" id="SM00861"/>
    </source>
</evidence>
<dbReference type="PROSITE" id="PS00801">
    <property type="entry name" value="TRANSKETOLASE_1"/>
    <property type="match status" value="1"/>
</dbReference>
<feature type="binding site" evidence="13">
    <location>
        <position position="530"/>
    </location>
    <ligand>
        <name>substrate</name>
    </ligand>
</feature>
<dbReference type="GO" id="GO:0005829">
    <property type="term" value="C:cytosol"/>
    <property type="evidence" value="ECO:0007669"/>
    <property type="project" value="TreeGrafter"/>
</dbReference>
<comment type="caution">
    <text evidence="18">The sequence shown here is derived from an EMBL/GenBank/DDBJ whole genome shotgun (WGS) entry which is preliminary data.</text>
</comment>
<dbReference type="Pfam" id="PF22613">
    <property type="entry name" value="Transketolase_C_1"/>
    <property type="match status" value="1"/>
</dbReference>
<reference evidence="18 19" key="1">
    <citation type="submission" date="2019-03" db="EMBL/GenBank/DDBJ databases">
        <title>Genomic Encyclopedia of Type Strains, Phase IV (KMG-IV): sequencing the most valuable type-strain genomes for metagenomic binning, comparative biology and taxonomic classification.</title>
        <authorList>
            <person name="Goeker M."/>
        </authorList>
    </citation>
    <scope>NUCLEOTIDE SEQUENCE [LARGE SCALE GENOMIC DNA]</scope>
    <source>
        <strain evidence="18 19">DSM 16998</strain>
    </source>
</reference>
<feature type="binding site" evidence="15">
    <location>
        <position position="190"/>
    </location>
    <ligand>
        <name>Mg(2+)</name>
        <dbReference type="ChEBI" id="CHEBI:18420"/>
    </ligand>
</feature>
<keyword evidence="9 14" id="KW-0786">Thiamine pyrophosphate</keyword>
<dbReference type="SMART" id="SM00861">
    <property type="entry name" value="Transket_pyr"/>
    <property type="match status" value="1"/>
</dbReference>
<dbReference type="Pfam" id="PF00456">
    <property type="entry name" value="Transketolase_N"/>
    <property type="match status" value="1"/>
</dbReference>
<comment type="cofactor">
    <cofactor evidence="14">
        <name>thiamine diphosphate</name>
        <dbReference type="ChEBI" id="CHEBI:58937"/>
    </cofactor>
    <text evidence="14">Binds 1 thiamine pyrophosphate per subunit. During the reaction, the substrate forms a covalent intermediate with the cofactor.</text>
</comment>
<feature type="binding site" evidence="13">
    <location>
        <position position="483"/>
    </location>
    <ligand>
        <name>substrate</name>
    </ligand>
</feature>
<feature type="binding site" evidence="14">
    <location>
        <position position="447"/>
    </location>
    <ligand>
        <name>thiamine diphosphate</name>
        <dbReference type="ChEBI" id="CHEBI:58937"/>
    </ligand>
</feature>
<feature type="binding site" evidence="13">
    <location>
        <position position="31"/>
    </location>
    <ligand>
        <name>substrate</name>
    </ligand>
</feature>
<keyword evidence="8 15" id="KW-0460">Magnesium</keyword>
<dbReference type="GO" id="GO:0009052">
    <property type="term" value="P:pentose-phosphate shunt, non-oxidative branch"/>
    <property type="evidence" value="ECO:0007669"/>
    <property type="project" value="UniProtKB-ARBA"/>
</dbReference>
<comment type="similarity">
    <text evidence="3">Belongs to the transketolase family.</text>
</comment>
<feature type="binding site" evidence="14">
    <location>
        <position position="266"/>
    </location>
    <ligand>
        <name>thiamine diphosphate</name>
        <dbReference type="ChEBI" id="CHEBI:58937"/>
    </ligand>
</feature>
<evidence type="ECO:0000256" key="3">
    <source>
        <dbReference type="ARBA" id="ARBA00007131"/>
    </source>
</evidence>
<evidence type="ECO:0000256" key="5">
    <source>
        <dbReference type="ARBA" id="ARBA00013152"/>
    </source>
</evidence>
<comment type="cofactor">
    <cofactor evidence="15">
        <name>Mg(2+)</name>
        <dbReference type="ChEBI" id="CHEBI:18420"/>
    </cofactor>
    <text evidence="15">Binds 1 Mg(2+) ion per subunit. Can also utilize other divalent metal cations, such as Ca(2+), Mn(2+) and Co(2+).</text>
</comment>
<dbReference type="CDD" id="cd07033">
    <property type="entry name" value="TPP_PYR_DXS_TK_like"/>
    <property type="match status" value="1"/>
</dbReference>
<dbReference type="EC" id="2.2.1.1" evidence="5 11"/>
<evidence type="ECO:0000313" key="18">
    <source>
        <dbReference type="EMBL" id="TDP72928.1"/>
    </source>
</evidence>
<evidence type="ECO:0000256" key="14">
    <source>
        <dbReference type="PIRSR" id="PIRSR605478-3"/>
    </source>
</evidence>
<feature type="domain" description="Transketolase-like pyrimidine-binding" evidence="17">
    <location>
        <begin position="360"/>
        <end position="535"/>
    </location>
</feature>